<evidence type="ECO:0000313" key="1">
    <source>
        <dbReference type="EMBL" id="MDQ0231484.1"/>
    </source>
</evidence>
<reference evidence="1 2" key="1">
    <citation type="submission" date="2023-07" db="EMBL/GenBank/DDBJ databases">
        <title>Genomic Encyclopedia of Type Strains, Phase IV (KMG-IV): sequencing the most valuable type-strain genomes for metagenomic binning, comparative biology and taxonomic classification.</title>
        <authorList>
            <person name="Goeker M."/>
        </authorList>
    </citation>
    <scope>NUCLEOTIDE SEQUENCE [LARGE SCALE GENOMIC DNA]</scope>
    <source>
        <strain evidence="1 2">DSM 29005</strain>
    </source>
</reference>
<name>A0ABT9ZHV8_9BACI</name>
<gene>
    <name evidence="1" type="ORF">J2S19_002767</name>
</gene>
<sequence>MEVPFYYKQNLAMIDSFTPIVLLEMQQIGDDMFLEIINTSQPFKPSTINIILAHSYRKDVELFGESRN</sequence>
<evidence type="ECO:0000313" key="2">
    <source>
        <dbReference type="Proteomes" id="UP001234495"/>
    </source>
</evidence>
<proteinExistence type="predicted"/>
<dbReference type="Proteomes" id="UP001234495">
    <property type="component" value="Unassembled WGS sequence"/>
</dbReference>
<comment type="caution">
    <text evidence="1">The sequence shown here is derived from an EMBL/GenBank/DDBJ whole genome shotgun (WGS) entry which is preliminary data.</text>
</comment>
<keyword evidence="2" id="KW-1185">Reference proteome</keyword>
<accession>A0ABT9ZHV8</accession>
<protein>
    <submittedName>
        <fullName evidence="1">Uncharacterized protein</fullName>
    </submittedName>
</protein>
<organism evidence="1 2">
    <name type="scientific">Metabacillus malikii</name>
    <dbReference type="NCBI Taxonomy" id="1504265"/>
    <lineage>
        <taxon>Bacteria</taxon>
        <taxon>Bacillati</taxon>
        <taxon>Bacillota</taxon>
        <taxon>Bacilli</taxon>
        <taxon>Bacillales</taxon>
        <taxon>Bacillaceae</taxon>
        <taxon>Metabacillus</taxon>
    </lineage>
</organism>
<dbReference type="EMBL" id="JAUSUD010000012">
    <property type="protein sequence ID" value="MDQ0231484.1"/>
    <property type="molecule type" value="Genomic_DNA"/>
</dbReference>